<dbReference type="Pfam" id="PF07298">
    <property type="entry name" value="NnrU"/>
    <property type="match status" value="1"/>
</dbReference>
<feature type="transmembrane region" description="Helical" evidence="5">
    <location>
        <begin position="30"/>
        <end position="52"/>
    </location>
</feature>
<proteinExistence type="predicted"/>
<evidence type="ECO:0000256" key="1">
    <source>
        <dbReference type="ARBA" id="ARBA00004141"/>
    </source>
</evidence>
<organism evidence="8 9">
    <name type="scientific">Porphyra umbilicalis</name>
    <name type="common">Purple laver</name>
    <name type="synonym">Red alga</name>
    <dbReference type="NCBI Taxonomy" id="2786"/>
    <lineage>
        <taxon>Eukaryota</taxon>
        <taxon>Rhodophyta</taxon>
        <taxon>Bangiophyceae</taxon>
        <taxon>Bangiales</taxon>
        <taxon>Bangiaceae</taxon>
        <taxon>Porphyra</taxon>
    </lineage>
</organism>
<comment type="subcellular location">
    <subcellularLocation>
        <location evidence="1">Membrane</location>
        <topology evidence="1">Multi-pass membrane protein</topology>
    </subcellularLocation>
</comment>
<dbReference type="EMBL" id="KV918765">
    <property type="protein sequence ID" value="OSX81179.1"/>
    <property type="molecule type" value="Genomic_DNA"/>
</dbReference>
<feature type="chain" id="PRO_5012801282" description="NnrU domain-containing protein" evidence="6">
    <location>
        <begin position="21"/>
        <end position="413"/>
    </location>
</feature>
<sequence length="413" mass="43280">MLAALAAFAALHSGLAGARARVTPVTGERAYRVVFALSSIAGAVATIGYFIAHRYDGAVLWRLQGVPGVHEAVWVASALSFLLLYPATFNLAEVAAVAKPGFRIYEAGVMRITRHPQLWGQVLWCVAHGAWLGSSMVVVASAGLIAHHLFGAWHGDVRLRERYGAEWDAYARRTSLLPFVALADGRQAVGGGSGPASGPGGRTWGWPRLCGRRTRRTRRCCGWSGGGTGEWEGGRGVARLGRVWGSGTAVGCPCAPRAFVAWRRVGGGWCLGVVRWWPRRARVQSGVDAASARAGAQALSHTLSSGSSARRLPVRLARVVLVAGHWRGGAVGSGAAPATDLHAGAGRVADLCGFHLLPPGGGPAGAPPCGRCASRLGRAIGVRARRDKTRAVATNTQTMYDTLLPLAPCHPPG</sequence>
<feature type="signal peptide" evidence="6">
    <location>
        <begin position="1"/>
        <end position="20"/>
    </location>
</feature>
<name>A0A1X6PJY1_PORUM</name>
<dbReference type="AlphaFoldDB" id="A0A1X6PJY1"/>
<keyword evidence="9" id="KW-1185">Reference proteome</keyword>
<dbReference type="GO" id="GO:0090471">
    <property type="term" value="F:9,15,9'-tri-cis-zeta-carotene isomerase activity"/>
    <property type="evidence" value="ECO:0007669"/>
    <property type="project" value="TreeGrafter"/>
</dbReference>
<keyword evidence="4 5" id="KW-0472">Membrane</keyword>
<evidence type="ECO:0000259" key="7">
    <source>
        <dbReference type="Pfam" id="PF07298"/>
    </source>
</evidence>
<keyword evidence="3 5" id="KW-1133">Transmembrane helix</keyword>
<feature type="transmembrane region" description="Helical" evidence="5">
    <location>
        <begin position="118"/>
        <end position="150"/>
    </location>
</feature>
<feature type="transmembrane region" description="Helical" evidence="5">
    <location>
        <begin position="73"/>
        <end position="98"/>
    </location>
</feature>
<reference evidence="8 9" key="1">
    <citation type="submission" date="2017-03" db="EMBL/GenBank/DDBJ databases">
        <title>WGS assembly of Porphyra umbilicalis.</title>
        <authorList>
            <person name="Brawley S.H."/>
            <person name="Blouin N.A."/>
            <person name="Ficko-Blean E."/>
            <person name="Wheeler G.L."/>
            <person name="Lohr M."/>
            <person name="Goodson H.V."/>
            <person name="Jenkins J.W."/>
            <person name="Blaby-Haas C.E."/>
            <person name="Helliwell K.E."/>
            <person name="Chan C."/>
            <person name="Marriage T."/>
            <person name="Bhattacharya D."/>
            <person name="Klein A.S."/>
            <person name="Badis Y."/>
            <person name="Brodie J."/>
            <person name="Cao Y."/>
            <person name="Collen J."/>
            <person name="Dittami S.M."/>
            <person name="Gachon C.M."/>
            <person name="Green B.R."/>
            <person name="Karpowicz S."/>
            <person name="Kim J.W."/>
            <person name="Kudahl U."/>
            <person name="Lin S."/>
            <person name="Michel G."/>
            <person name="Mittag M."/>
            <person name="Olson B.J."/>
            <person name="Pangilinan J."/>
            <person name="Peng Y."/>
            <person name="Qiu H."/>
            <person name="Shu S."/>
            <person name="Singer J.T."/>
            <person name="Smith A.G."/>
            <person name="Sprecher B.N."/>
            <person name="Wagner V."/>
            <person name="Wang W."/>
            <person name="Wang Z.-Y."/>
            <person name="Yan J."/>
            <person name="Yarish C."/>
            <person name="Zoeuner-Riek S."/>
            <person name="Zhuang Y."/>
            <person name="Zou Y."/>
            <person name="Lindquist E.A."/>
            <person name="Grimwood J."/>
            <person name="Barry K."/>
            <person name="Rokhsar D.S."/>
            <person name="Schmutz J."/>
            <person name="Stiller J.W."/>
            <person name="Grossman A.R."/>
            <person name="Prochnik S.E."/>
        </authorList>
    </citation>
    <scope>NUCLEOTIDE SEQUENCE [LARGE SCALE GENOMIC DNA]</scope>
    <source>
        <strain evidence="8">4086291</strain>
    </source>
</reference>
<dbReference type="Gene3D" id="1.20.120.1630">
    <property type="match status" value="1"/>
</dbReference>
<evidence type="ECO:0000256" key="4">
    <source>
        <dbReference type="ARBA" id="ARBA00023136"/>
    </source>
</evidence>
<accession>A0A1X6PJY1</accession>
<dbReference type="GO" id="GO:0016020">
    <property type="term" value="C:membrane"/>
    <property type="evidence" value="ECO:0007669"/>
    <property type="project" value="UniProtKB-SubCell"/>
</dbReference>
<dbReference type="InterPro" id="IPR009915">
    <property type="entry name" value="NnrU_dom"/>
</dbReference>
<evidence type="ECO:0000256" key="2">
    <source>
        <dbReference type="ARBA" id="ARBA00022692"/>
    </source>
</evidence>
<feature type="domain" description="NnrU" evidence="7">
    <location>
        <begin position="1"/>
        <end position="184"/>
    </location>
</feature>
<dbReference type="OrthoDB" id="41527at2759"/>
<evidence type="ECO:0000256" key="3">
    <source>
        <dbReference type="ARBA" id="ARBA00022989"/>
    </source>
</evidence>
<dbReference type="Proteomes" id="UP000218209">
    <property type="component" value="Unassembled WGS sequence"/>
</dbReference>
<keyword evidence="6" id="KW-0732">Signal</keyword>
<evidence type="ECO:0000313" key="8">
    <source>
        <dbReference type="EMBL" id="OSX81179.1"/>
    </source>
</evidence>
<gene>
    <name evidence="8" type="ORF">BU14_0025s0060</name>
</gene>
<keyword evidence="2 5" id="KW-0812">Transmembrane</keyword>
<evidence type="ECO:0000256" key="5">
    <source>
        <dbReference type="SAM" id="Phobius"/>
    </source>
</evidence>
<dbReference type="PANTHER" id="PTHR35988">
    <property type="entry name" value="15-CIS-ZETA-CAROTENE ISOMERASE, CHLOROPLASTIC"/>
    <property type="match status" value="1"/>
</dbReference>
<dbReference type="PANTHER" id="PTHR35988:SF2">
    <property type="entry name" value="15-CIS-ZETA-CAROTENE ISOMERASE, CHLOROPLASTIC"/>
    <property type="match status" value="1"/>
</dbReference>
<dbReference type="GO" id="GO:0009507">
    <property type="term" value="C:chloroplast"/>
    <property type="evidence" value="ECO:0007669"/>
    <property type="project" value="TreeGrafter"/>
</dbReference>
<evidence type="ECO:0000313" key="9">
    <source>
        <dbReference type="Proteomes" id="UP000218209"/>
    </source>
</evidence>
<protein>
    <recommendedName>
        <fullName evidence="7">NnrU domain-containing protein</fullName>
    </recommendedName>
</protein>
<evidence type="ECO:0000256" key="6">
    <source>
        <dbReference type="SAM" id="SignalP"/>
    </source>
</evidence>